<dbReference type="Proteomes" id="UP001341259">
    <property type="component" value="Chromosome"/>
</dbReference>
<evidence type="ECO:0000313" key="1">
    <source>
        <dbReference type="EMBL" id="WUG92375.1"/>
    </source>
</evidence>
<sequence length="136" mass="15914">MIREDRFLISRKPYAVDLNSLRGSRTETPQGRNDYYFAGRIDAVWFRRRNGVTVACIGELWDLQHPEPADARQFLEQHEDGRYGGDCHGRWDGTSYWGNVTLEQQERHLAILRPMLANYPQVPPSFDGWWTFQAGR</sequence>
<protein>
    <submittedName>
        <fullName evidence="1">Uncharacterized protein</fullName>
    </submittedName>
</protein>
<accession>A0ABZ1NL77</accession>
<name>A0ABZ1NL77_STRVL</name>
<gene>
    <name evidence="1" type="ORF">OHB29_04665</name>
</gene>
<keyword evidence="2" id="KW-1185">Reference proteome</keyword>
<reference evidence="1 2" key="1">
    <citation type="submission" date="2022-10" db="EMBL/GenBank/DDBJ databases">
        <title>The complete genomes of actinobacterial strains from the NBC collection.</title>
        <authorList>
            <person name="Joergensen T.S."/>
            <person name="Alvarez Arevalo M."/>
            <person name="Sterndorff E.B."/>
            <person name="Faurdal D."/>
            <person name="Vuksanovic O."/>
            <person name="Mourched A.-S."/>
            <person name="Charusanti P."/>
            <person name="Shaw S."/>
            <person name="Blin K."/>
            <person name="Weber T."/>
        </authorList>
    </citation>
    <scope>NUCLEOTIDE SEQUENCE [LARGE SCALE GENOMIC DNA]</scope>
    <source>
        <strain evidence="1 2">NBC_00456</strain>
    </source>
</reference>
<evidence type="ECO:0000313" key="2">
    <source>
        <dbReference type="Proteomes" id="UP001341259"/>
    </source>
</evidence>
<dbReference type="EMBL" id="CP107906">
    <property type="protein sequence ID" value="WUG92375.1"/>
    <property type="molecule type" value="Genomic_DNA"/>
</dbReference>
<dbReference type="RefSeq" id="WP_328336797.1">
    <property type="nucleotide sequence ID" value="NZ_CP107906.1"/>
</dbReference>
<organism evidence="1 2">
    <name type="scientific">Streptomyces violaceus</name>
    <name type="common">Streptomyces venezuelae</name>
    <dbReference type="NCBI Taxonomy" id="1936"/>
    <lineage>
        <taxon>Bacteria</taxon>
        <taxon>Bacillati</taxon>
        <taxon>Actinomycetota</taxon>
        <taxon>Actinomycetes</taxon>
        <taxon>Kitasatosporales</taxon>
        <taxon>Streptomycetaceae</taxon>
        <taxon>Streptomyces</taxon>
    </lineage>
</organism>
<proteinExistence type="predicted"/>